<dbReference type="Gene3D" id="3.40.50.720">
    <property type="entry name" value="NAD(P)-binding Rossmann-like Domain"/>
    <property type="match status" value="2"/>
</dbReference>
<dbReference type="Pfam" id="PF02826">
    <property type="entry name" value="2-Hacid_dh_C"/>
    <property type="match status" value="1"/>
</dbReference>
<dbReference type="KEGG" id="nva:G3M78_15100"/>
<reference evidence="5" key="1">
    <citation type="submission" date="2020-02" db="EMBL/GenBank/DDBJ databases">
        <title>Genomic and physiological characterization of two novel Nitrospinaceae genera.</title>
        <authorList>
            <person name="Mueller A.J."/>
            <person name="Jung M.-Y."/>
            <person name="Strachan C.R."/>
            <person name="Herbold C.W."/>
            <person name="Kirkegaard R.H."/>
            <person name="Daims H."/>
        </authorList>
    </citation>
    <scope>NUCLEOTIDE SEQUENCE [LARGE SCALE GENOMIC DNA]</scope>
</reference>
<accession>A0A7T0C619</accession>
<dbReference type="SUPFAM" id="SSF51735">
    <property type="entry name" value="NAD(P)-binding Rossmann-fold domains"/>
    <property type="match status" value="1"/>
</dbReference>
<name>A0A7T0C619_9BACT</name>
<feature type="domain" description="D-isomer specific 2-hydroxyacid dehydrogenase NAD-binding" evidence="3">
    <location>
        <begin position="106"/>
        <end position="286"/>
    </location>
</feature>
<proteinExistence type="predicted"/>
<dbReference type="AlphaFoldDB" id="A0A7T0C619"/>
<dbReference type="PANTHER" id="PTHR43333">
    <property type="entry name" value="2-HACID_DH_C DOMAIN-CONTAINING PROTEIN"/>
    <property type="match status" value="1"/>
</dbReference>
<evidence type="ECO:0000313" key="5">
    <source>
        <dbReference type="Proteomes" id="UP000594464"/>
    </source>
</evidence>
<evidence type="ECO:0000256" key="2">
    <source>
        <dbReference type="ARBA" id="ARBA00023027"/>
    </source>
</evidence>
<organism evidence="4 5">
    <name type="scientific">Candidatus Nitrohelix vancouverensis</name>
    <dbReference type="NCBI Taxonomy" id="2705534"/>
    <lineage>
        <taxon>Bacteria</taxon>
        <taxon>Pseudomonadati</taxon>
        <taxon>Nitrospinota/Tectimicrobiota group</taxon>
        <taxon>Nitrospinota</taxon>
        <taxon>Nitrospinia</taxon>
        <taxon>Nitrospinales</taxon>
        <taxon>Nitrospinaceae</taxon>
        <taxon>Candidatus Nitrohelix</taxon>
    </lineage>
</organism>
<gene>
    <name evidence="4" type="ORF">G3M78_15100</name>
</gene>
<dbReference type="EMBL" id="CP048620">
    <property type="protein sequence ID" value="QPJ66877.1"/>
    <property type="molecule type" value="Genomic_DNA"/>
</dbReference>
<protein>
    <submittedName>
        <fullName evidence="4">D-2-hydroxyacid dehydrogenase</fullName>
    </submittedName>
</protein>
<dbReference type="InterPro" id="IPR006140">
    <property type="entry name" value="D-isomer_DH_NAD-bd"/>
</dbReference>
<dbReference type="GO" id="GO:0051287">
    <property type="term" value="F:NAD binding"/>
    <property type="evidence" value="ECO:0007669"/>
    <property type="project" value="InterPro"/>
</dbReference>
<dbReference type="InterPro" id="IPR036291">
    <property type="entry name" value="NAD(P)-bd_dom_sf"/>
</dbReference>
<dbReference type="Proteomes" id="UP000594464">
    <property type="component" value="Chromosome"/>
</dbReference>
<evidence type="ECO:0000259" key="3">
    <source>
        <dbReference type="Pfam" id="PF02826"/>
    </source>
</evidence>
<evidence type="ECO:0000313" key="4">
    <source>
        <dbReference type="EMBL" id="QPJ66877.1"/>
    </source>
</evidence>
<dbReference type="CDD" id="cd05300">
    <property type="entry name" value="2-Hacid_dh_1"/>
    <property type="match status" value="1"/>
</dbReference>
<evidence type="ECO:0000256" key="1">
    <source>
        <dbReference type="ARBA" id="ARBA00023002"/>
    </source>
</evidence>
<dbReference type="PANTHER" id="PTHR43333:SF1">
    <property type="entry name" value="D-ISOMER SPECIFIC 2-HYDROXYACID DEHYDROGENASE NAD-BINDING DOMAIN-CONTAINING PROTEIN"/>
    <property type="match status" value="1"/>
</dbReference>
<keyword evidence="2" id="KW-0520">NAD</keyword>
<dbReference type="SUPFAM" id="SSF52283">
    <property type="entry name" value="Formate/glycerate dehydrogenase catalytic domain-like"/>
    <property type="match status" value="1"/>
</dbReference>
<keyword evidence="1" id="KW-0560">Oxidoreductase</keyword>
<dbReference type="GO" id="GO:0016491">
    <property type="term" value="F:oxidoreductase activity"/>
    <property type="evidence" value="ECO:0007669"/>
    <property type="project" value="UniProtKB-KW"/>
</dbReference>
<sequence>MLVYLKQPHVRAWNFQDRHRQFLQIRFPNTRIEACFNSKDFLELLPEADCVLVWHFKNEWLENAPLLKCIATPSAGQEWIEVEPTESLRVSFGGFHGPIMAESVIGAMLYFIKAFPQSLEFQKQKKWARVKLTDRMASLQGSHAVVWGFGKIGQAIGERLMALGCRVTGIKRDASQPERFKHSAQAVVDAKGLTGALESADHLILALPGTDETTHLLNRDVLMKLPSSCYLYNVGRGNACNEADLLDALNDERLAGAYLDVFETEPLPETSPLWENEKVLIQPHISAAVPKYLDWFLEEFADRVESDANGS</sequence>